<feature type="region of interest" description="Disordered" evidence="6">
    <location>
        <begin position="368"/>
        <end position="411"/>
    </location>
</feature>
<dbReference type="GO" id="GO:0046983">
    <property type="term" value="F:protein dimerization activity"/>
    <property type="evidence" value="ECO:0007669"/>
    <property type="project" value="InterPro"/>
</dbReference>
<comment type="subcellular location">
    <subcellularLocation>
        <location evidence="1">Nucleus</location>
    </subcellularLocation>
</comment>
<dbReference type="InterPro" id="IPR036638">
    <property type="entry name" value="HLH_DNA-bd_sf"/>
</dbReference>
<dbReference type="Pfam" id="PF00010">
    <property type="entry name" value="HLH"/>
    <property type="match status" value="1"/>
</dbReference>
<evidence type="ECO:0000256" key="1">
    <source>
        <dbReference type="ARBA" id="ARBA00004123"/>
    </source>
</evidence>
<feature type="compositionally biased region" description="Polar residues" evidence="6">
    <location>
        <begin position="52"/>
        <end position="64"/>
    </location>
</feature>
<gene>
    <name evidence="8" type="ORF">TIFTF001_022060</name>
</gene>
<dbReference type="GO" id="GO:0000981">
    <property type="term" value="F:DNA-binding transcription factor activity, RNA polymerase II-specific"/>
    <property type="evidence" value="ECO:0007669"/>
    <property type="project" value="TreeGrafter"/>
</dbReference>
<evidence type="ECO:0000256" key="6">
    <source>
        <dbReference type="SAM" id="MobiDB-lite"/>
    </source>
</evidence>
<evidence type="ECO:0000313" key="8">
    <source>
        <dbReference type="EMBL" id="GMN52917.1"/>
    </source>
</evidence>
<dbReference type="InterPro" id="IPR045843">
    <property type="entry name" value="IND-like"/>
</dbReference>
<keyword evidence="9" id="KW-1185">Reference proteome</keyword>
<dbReference type="Gene3D" id="4.10.280.10">
    <property type="entry name" value="Helix-loop-helix DNA-binding domain"/>
    <property type="match status" value="1"/>
</dbReference>
<evidence type="ECO:0000313" key="9">
    <source>
        <dbReference type="Proteomes" id="UP001187192"/>
    </source>
</evidence>
<comment type="caution">
    <text evidence="8">The sequence shown here is derived from an EMBL/GenBank/DDBJ whole genome shotgun (WGS) entry which is preliminary data.</text>
</comment>
<feature type="region of interest" description="Disordered" evidence="6">
    <location>
        <begin position="39"/>
        <end position="64"/>
    </location>
</feature>
<keyword evidence="4" id="KW-0804">Transcription</keyword>
<keyword evidence="3" id="KW-0238">DNA-binding</keyword>
<dbReference type="InterPro" id="IPR011598">
    <property type="entry name" value="bHLH_dom"/>
</dbReference>
<feature type="compositionally biased region" description="Polar residues" evidence="6">
    <location>
        <begin position="394"/>
        <end position="403"/>
    </location>
</feature>
<evidence type="ECO:0000256" key="4">
    <source>
        <dbReference type="ARBA" id="ARBA00023163"/>
    </source>
</evidence>
<organism evidence="8 9">
    <name type="scientific">Ficus carica</name>
    <name type="common">Common fig</name>
    <dbReference type="NCBI Taxonomy" id="3494"/>
    <lineage>
        <taxon>Eukaryota</taxon>
        <taxon>Viridiplantae</taxon>
        <taxon>Streptophyta</taxon>
        <taxon>Embryophyta</taxon>
        <taxon>Tracheophyta</taxon>
        <taxon>Spermatophyta</taxon>
        <taxon>Magnoliopsida</taxon>
        <taxon>eudicotyledons</taxon>
        <taxon>Gunneridae</taxon>
        <taxon>Pentapetalae</taxon>
        <taxon>rosids</taxon>
        <taxon>fabids</taxon>
        <taxon>Rosales</taxon>
        <taxon>Moraceae</taxon>
        <taxon>Ficeae</taxon>
        <taxon>Ficus</taxon>
    </lineage>
</organism>
<dbReference type="PROSITE" id="PS50888">
    <property type="entry name" value="BHLH"/>
    <property type="match status" value="1"/>
</dbReference>
<dbReference type="SMART" id="SM00353">
    <property type="entry name" value="HLH"/>
    <property type="match status" value="1"/>
</dbReference>
<feature type="compositionally biased region" description="Polar residues" evidence="6">
    <location>
        <begin position="230"/>
        <end position="250"/>
    </location>
</feature>
<dbReference type="SUPFAM" id="SSF47459">
    <property type="entry name" value="HLH, helix-loop-helix DNA-binding domain"/>
    <property type="match status" value="1"/>
</dbReference>
<keyword evidence="2" id="KW-0805">Transcription regulation</keyword>
<protein>
    <recommendedName>
        <fullName evidence="7">BHLH domain-containing protein</fullName>
    </recommendedName>
</protein>
<dbReference type="GO" id="GO:0005634">
    <property type="term" value="C:nucleus"/>
    <property type="evidence" value="ECO:0007669"/>
    <property type="project" value="UniProtKB-SubCell"/>
</dbReference>
<keyword evidence="5" id="KW-0539">Nucleus</keyword>
<dbReference type="EMBL" id="BTGU01000044">
    <property type="protein sequence ID" value="GMN52917.1"/>
    <property type="molecule type" value="Genomic_DNA"/>
</dbReference>
<dbReference type="PANTHER" id="PTHR16223:SF215">
    <property type="entry name" value="OS02G0564700 PROTEIN"/>
    <property type="match status" value="1"/>
</dbReference>
<feature type="region of interest" description="Disordered" evidence="6">
    <location>
        <begin position="230"/>
        <end position="265"/>
    </location>
</feature>
<sequence length="411" mass="44537">MDEYEYLDHFFYSPTWSDIDLKQRSSDFRSEFDHPNGLLLGSDRINEDDSNSRTSMINSNGSTESLAAQDASSVVVGSESDYGVNMALHSAEAQLQAEMVNGGNSVEVTNLSAGSSLLPFPEEVGHMQCNAFEPSDFQSLRSDFQTLSQIPHLSPLPSFEGVSSLSPGLGQDTIGGFGFRGGEYIDNDLYAVESHSSNLSASLSSKGTFGLPNYPLSSFASGPQTMRTSVGLQSLSQITSTTPPGESNGTGRPRVRARRGQATDPHSIAERLRREKIADRMKSLQELLPNTNKTDKASMLDEIIEYVKFLQLQVKGGNGADIVFSSDEIEFEQELVKLLESNVTKAMQYLQTKNLCLMPVALASAMSTGKEKEPSFSAPPSDDGKKNGIHPMPSNGNANTSPTARELKPNI</sequence>
<proteinExistence type="predicted"/>
<accession>A0AA88DF67</accession>
<dbReference type="Proteomes" id="UP001187192">
    <property type="component" value="Unassembled WGS sequence"/>
</dbReference>
<name>A0AA88DF67_FICCA</name>
<feature type="domain" description="BHLH" evidence="7">
    <location>
        <begin position="261"/>
        <end position="310"/>
    </location>
</feature>
<evidence type="ECO:0000256" key="3">
    <source>
        <dbReference type="ARBA" id="ARBA00023125"/>
    </source>
</evidence>
<dbReference type="AlphaFoldDB" id="A0AA88DF67"/>
<evidence type="ECO:0000256" key="2">
    <source>
        <dbReference type="ARBA" id="ARBA00023015"/>
    </source>
</evidence>
<dbReference type="GO" id="GO:0000978">
    <property type="term" value="F:RNA polymerase II cis-regulatory region sequence-specific DNA binding"/>
    <property type="evidence" value="ECO:0007669"/>
    <property type="project" value="TreeGrafter"/>
</dbReference>
<reference evidence="8" key="1">
    <citation type="submission" date="2023-07" db="EMBL/GenBank/DDBJ databases">
        <title>draft genome sequence of fig (Ficus carica).</title>
        <authorList>
            <person name="Takahashi T."/>
            <person name="Nishimura K."/>
        </authorList>
    </citation>
    <scope>NUCLEOTIDE SEQUENCE</scope>
</reference>
<evidence type="ECO:0000256" key="5">
    <source>
        <dbReference type="ARBA" id="ARBA00023242"/>
    </source>
</evidence>
<evidence type="ECO:0000259" key="7">
    <source>
        <dbReference type="PROSITE" id="PS50888"/>
    </source>
</evidence>
<dbReference type="PANTHER" id="PTHR16223">
    <property type="entry name" value="TRANSCRIPTION FACTOR BHLH83-RELATED"/>
    <property type="match status" value="1"/>
</dbReference>